<feature type="domain" description="Phosphatidic acid phosphatase type 2/haloperoxidase" evidence="8">
    <location>
        <begin position="82"/>
        <end position="234"/>
    </location>
</feature>
<feature type="region of interest" description="Disordered" evidence="6">
    <location>
        <begin position="281"/>
        <end position="327"/>
    </location>
</feature>
<evidence type="ECO:0000256" key="6">
    <source>
        <dbReference type="SAM" id="MobiDB-lite"/>
    </source>
</evidence>
<feature type="transmembrane region" description="Helical" evidence="7">
    <location>
        <begin position="188"/>
        <end position="210"/>
    </location>
</feature>
<dbReference type="Proteomes" id="UP000012174">
    <property type="component" value="Unassembled WGS sequence"/>
</dbReference>
<evidence type="ECO:0000313" key="10">
    <source>
        <dbReference type="Proteomes" id="UP000012174"/>
    </source>
</evidence>
<feature type="transmembrane region" description="Helical" evidence="7">
    <location>
        <begin position="81"/>
        <end position="102"/>
    </location>
</feature>
<feature type="transmembrane region" description="Helical" evidence="7">
    <location>
        <begin position="157"/>
        <end position="176"/>
    </location>
</feature>
<evidence type="ECO:0000313" key="9">
    <source>
        <dbReference type="EMBL" id="EMR69768.1"/>
    </source>
</evidence>
<dbReference type="InterPro" id="IPR000326">
    <property type="entry name" value="PAP2/HPO"/>
</dbReference>
<dbReference type="SUPFAM" id="SSF48317">
    <property type="entry name" value="Acid phosphatase/Vanadium-dependent haloperoxidase"/>
    <property type="match status" value="1"/>
</dbReference>
<evidence type="ECO:0000256" key="5">
    <source>
        <dbReference type="ARBA" id="ARBA00023136"/>
    </source>
</evidence>
<dbReference type="AlphaFoldDB" id="M7SZ00"/>
<dbReference type="Pfam" id="PF01569">
    <property type="entry name" value="PAP2"/>
    <property type="match status" value="1"/>
</dbReference>
<dbReference type="OrthoDB" id="10030083at2759"/>
<feature type="transmembrane region" description="Helical" evidence="7">
    <location>
        <begin position="216"/>
        <end position="237"/>
    </location>
</feature>
<evidence type="ECO:0000256" key="7">
    <source>
        <dbReference type="SAM" id="Phobius"/>
    </source>
</evidence>
<dbReference type="GO" id="GO:0016020">
    <property type="term" value="C:membrane"/>
    <property type="evidence" value="ECO:0007669"/>
    <property type="project" value="UniProtKB-SubCell"/>
</dbReference>
<reference evidence="10" key="1">
    <citation type="journal article" date="2013" name="Genome Announc.">
        <title>Draft genome sequence of the grapevine dieback fungus Eutypa lata UCR-EL1.</title>
        <authorList>
            <person name="Blanco-Ulate B."/>
            <person name="Rolshausen P.E."/>
            <person name="Cantu D."/>
        </authorList>
    </citation>
    <scope>NUCLEOTIDE SEQUENCE [LARGE SCALE GENOMIC DNA]</scope>
    <source>
        <strain evidence="10">UCR-EL1</strain>
    </source>
</reference>
<accession>M7SZ00</accession>
<dbReference type="CDD" id="cd03390">
    <property type="entry name" value="PAP2_containing_1_like"/>
    <property type="match status" value="1"/>
</dbReference>
<proteinExistence type="inferred from homology"/>
<keyword evidence="10" id="KW-1185">Reference proteome</keyword>
<gene>
    <name evidence="9" type="ORF">UCREL1_3197</name>
</gene>
<dbReference type="GO" id="GO:0008195">
    <property type="term" value="F:phosphatidate phosphatase activity"/>
    <property type="evidence" value="ECO:0007669"/>
    <property type="project" value="TreeGrafter"/>
</dbReference>
<evidence type="ECO:0000256" key="2">
    <source>
        <dbReference type="ARBA" id="ARBA00008816"/>
    </source>
</evidence>
<keyword evidence="4 7" id="KW-1133">Transmembrane helix</keyword>
<dbReference type="KEGG" id="ela:UCREL1_3197"/>
<keyword evidence="3 7" id="KW-0812">Transmembrane</keyword>
<dbReference type="EMBL" id="KB706016">
    <property type="protein sequence ID" value="EMR69768.1"/>
    <property type="molecule type" value="Genomic_DNA"/>
</dbReference>
<evidence type="ECO:0000256" key="1">
    <source>
        <dbReference type="ARBA" id="ARBA00004141"/>
    </source>
</evidence>
<evidence type="ECO:0000256" key="3">
    <source>
        <dbReference type="ARBA" id="ARBA00022692"/>
    </source>
</evidence>
<name>M7SZ00_EUTLA</name>
<keyword evidence="5 7" id="KW-0472">Membrane</keyword>
<dbReference type="HOGENOM" id="CLU_021458_0_2_1"/>
<protein>
    <submittedName>
        <fullName evidence="9">Putative pap2 superfamily protein</fullName>
    </submittedName>
</protein>
<evidence type="ECO:0000259" key="8">
    <source>
        <dbReference type="SMART" id="SM00014"/>
    </source>
</evidence>
<dbReference type="GO" id="GO:0006644">
    <property type="term" value="P:phospholipid metabolic process"/>
    <property type="evidence" value="ECO:0007669"/>
    <property type="project" value="InterPro"/>
</dbReference>
<dbReference type="PANTHER" id="PTHR10165">
    <property type="entry name" value="LIPID PHOSPHATE PHOSPHATASE"/>
    <property type="match status" value="1"/>
</dbReference>
<dbReference type="PANTHER" id="PTHR10165:SF84">
    <property type="entry name" value="PHOSPHATIDIC ACID PHOSPHATASE BETA"/>
    <property type="match status" value="1"/>
</dbReference>
<evidence type="ECO:0000256" key="4">
    <source>
        <dbReference type="ARBA" id="ARBA00022989"/>
    </source>
</evidence>
<feature type="compositionally biased region" description="Basic and acidic residues" evidence="6">
    <location>
        <begin position="305"/>
        <end position="314"/>
    </location>
</feature>
<dbReference type="OMA" id="RSFWDTN"/>
<feature type="transmembrane region" description="Helical" evidence="7">
    <location>
        <begin position="45"/>
        <end position="69"/>
    </location>
</feature>
<dbReference type="eggNOG" id="KOG3030">
    <property type="taxonomic scope" value="Eukaryota"/>
</dbReference>
<dbReference type="GO" id="GO:0046839">
    <property type="term" value="P:phospholipid dephosphorylation"/>
    <property type="evidence" value="ECO:0007669"/>
    <property type="project" value="TreeGrafter"/>
</dbReference>
<dbReference type="SMART" id="SM00014">
    <property type="entry name" value="acidPPc"/>
    <property type="match status" value="1"/>
</dbReference>
<sequence>MIILAVISAMIYRLRPAATRTFPLTVLATGEVVYPQFAYPYRPQILAPWLDAFVAAAVPIAVILAANAVRVRSFWDTNNGIVGLVYALLASSCFQVFIKWIVGGLRPHFYDVCKPDPSLFNAVGLNHGVGYQNYMFTPEVCTGSQESVRNALESFPSGHATTIFAGMVYLYLYLNAKLKVFSNYHPAMWKLLVLYMPILGACLIAGTLTIDHSHNWYDIIAGAVIGTVFAFSAYRMVYAAIWDYRMNHIPLNRSSAFIWSEGCEGSDMVFTREVGWGAGSLHGDDRDRSPTHNGNDTNGRSKNKNGQEDADPGRNVRNSNVHGAEMV</sequence>
<organism evidence="9 10">
    <name type="scientific">Eutypa lata (strain UCR-EL1)</name>
    <name type="common">Grapevine dieback disease fungus</name>
    <name type="synonym">Eutypa armeniacae</name>
    <dbReference type="NCBI Taxonomy" id="1287681"/>
    <lineage>
        <taxon>Eukaryota</taxon>
        <taxon>Fungi</taxon>
        <taxon>Dikarya</taxon>
        <taxon>Ascomycota</taxon>
        <taxon>Pezizomycotina</taxon>
        <taxon>Sordariomycetes</taxon>
        <taxon>Xylariomycetidae</taxon>
        <taxon>Xylariales</taxon>
        <taxon>Diatrypaceae</taxon>
        <taxon>Eutypa</taxon>
    </lineage>
</organism>
<dbReference type="Gene3D" id="1.20.144.10">
    <property type="entry name" value="Phosphatidic acid phosphatase type 2/haloperoxidase"/>
    <property type="match status" value="1"/>
</dbReference>
<comment type="similarity">
    <text evidence="2">Belongs to the PA-phosphatase related phosphoesterase family.</text>
</comment>
<comment type="subcellular location">
    <subcellularLocation>
        <location evidence="1">Membrane</location>
        <topology evidence="1">Multi-pass membrane protein</topology>
    </subcellularLocation>
</comment>
<dbReference type="InterPro" id="IPR043216">
    <property type="entry name" value="PAP-like"/>
</dbReference>
<dbReference type="STRING" id="1287681.M7SZ00"/>
<dbReference type="InterPro" id="IPR036938">
    <property type="entry name" value="PAP2/HPO_sf"/>
</dbReference>
<feature type="compositionally biased region" description="Polar residues" evidence="6">
    <location>
        <begin position="291"/>
        <end position="300"/>
    </location>
</feature>